<evidence type="ECO:0000256" key="7">
    <source>
        <dbReference type="ARBA" id="ARBA00022777"/>
    </source>
</evidence>
<dbReference type="EMBL" id="FNOK01000022">
    <property type="protein sequence ID" value="SDY24357.1"/>
    <property type="molecule type" value="Genomic_DNA"/>
</dbReference>
<reference evidence="13" key="1">
    <citation type="submission" date="2016-10" db="EMBL/GenBank/DDBJ databases">
        <authorList>
            <person name="Varghese N."/>
            <person name="Submissions S."/>
        </authorList>
    </citation>
    <scope>NUCLEOTIDE SEQUENCE [LARGE SCALE GENOMIC DNA]</scope>
    <source>
        <strain evidence="13">CGMCC 4.3530</strain>
    </source>
</reference>
<dbReference type="NCBIfam" id="TIGR00097">
    <property type="entry name" value="HMP-P_kinase"/>
    <property type="match status" value="1"/>
</dbReference>
<organism evidence="12 13">
    <name type="scientific">Saccharopolyspora shandongensis</name>
    <dbReference type="NCBI Taxonomy" id="418495"/>
    <lineage>
        <taxon>Bacteria</taxon>
        <taxon>Bacillati</taxon>
        <taxon>Actinomycetota</taxon>
        <taxon>Actinomycetes</taxon>
        <taxon>Pseudonocardiales</taxon>
        <taxon>Pseudonocardiaceae</taxon>
        <taxon>Saccharopolyspora</taxon>
    </lineage>
</organism>
<evidence type="ECO:0000256" key="5">
    <source>
        <dbReference type="ARBA" id="ARBA00022679"/>
    </source>
</evidence>
<evidence type="ECO:0000256" key="6">
    <source>
        <dbReference type="ARBA" id="ARBA00022741"/>
    </source>
</evidence>
<comment type="catalytic activity">
    <reaction evidence="1">
        <text>4-amino-5-hydroxymethyl-2-methylpyrimidine + ATP = 4-amino-2-methyl-5-(phosphooxymethyl)pyrimidine + ADP + H(+)</text>
        <dbReference type="Rhea" id="RHEA:23096"/>
        <dbReference type="ChEBI" id="CHEBI:15378"/>
        <dbReference type="ChEBI" id="CHEBI:16892"/>
        <dbReference type="ChEBI" id="CHEBI:30616"/>
        <dbReference type="ChEBI" id="CHEBI:58354"/>
        <dbReference type="ChEBI" id="CHEBI:456216"/>
        <dbReference type="EC" id="2.7.1.49"/>
    </reaction>
</comment>
<gene>
    <name evidence="12" type="ORF">SAMN05216215_102291</name>
</gene>
<accession>A0A1H3I9J0</accession>
<evidence type="ECO:0000256" key="1">
    <source>
        <dbReference type="ARBA" id="ARBA00000151"/>
    </source>
</evidence>
<dbReference type="PANTHER" id="PTHR20858">
    <property type="entry name" value="PHOSPHOMETHYLPYRIMIDINE KINASE"/>
    <property type="match status" value="1"/>
</dbReference>
<feature type="domain" description="Pyridoxamine kinase/Phosphomethylpyrimidine kinase" evidence="11">
    <location>
        <begin position="59"/>
        <end position="308"/>
    </location>
</feature>
<dbReference type="CDD" id="cd01169">
    <property type="entry name" value="HMPP_kinase"/>
    <property type="match status" value="1"/>
</dbReference>
<evidence type="ECO:0000256" key="10">
    <source>
        <dbReference type="SAM" id="MobiDB-lite"/>
    </source>
</evidence>
<keyword evidence="13" id="KW-1185">Reference proteome</keyword>
<dbReference type="InterPro" id="IPR013749">
    <property type="entry name" value="PM/HMP-P_kinase-1"/>
</dbReference>
<dbReference type="SUPFAM" id="SSF53613">
    <property type="entry name" value="Ribokinase-like"/>
    <property type="match status" value="1"/>
</dbReference>
<keyword evidence="6" id="KW-0547">Nucleotide-binding</keyword>
<evidence type="ECO:0000256" key="9">
    <source>
        <dbReference type="ARBA" id="ARBA00022977"/>
    </source>
</evidence>
<evidence type="ECO:0000256" key="2">
    <source>
        <dbReference type="ARBA" id="ARBA00000565"/>
    </source>
</evidence>
<comment type="catalytic activity">
    <reaction evidence="2">
        <text>4-amino-2-methyl-5-(phosphooxymethyl)pyrimidine + ATP = 4-amino-2-methyl-5-(diphosphooxymethyl)pyrimidine + ADP</text>
        <dbReference type="Rhea" id="RHEA:19893"/>
        <dbReference type="ChEBI" id="CHEBI:30616"/>
        <dbReference type="ChEBI" id="CHEBI:57841"/>
        <dbReference type="ChEBI" id="CHEBI:58354"/>
        <dbReference type="ChEBI" id="CHEBI:456216"/>
        <dbReference type="EC" id="2.7.4.7"/>
    </reaction>
</comment>
<dbReference type="STRING" id="418495.SAMN05216215_102291"/>
<protein>
    <submittedName>
        <fullName evidence="12">Hydroxymethylpyrimidine/phosphomethylpyrimidine kinase</fullName>
    </submittedName>
</protein>
<dbReference type="InterPro" id="IPR029056">
    <property type="entry name" value="Ribokinase-like"/>
</dbReference>
<sequence>MESKVRFPLESRSRPVRALEDRAERGRNMKWMHEISAGHELRPANNTAPPTALTIAGSDSGGSAGMHADLRTFFACGVHGMTAVTAVTVQNTVGVTGLVEISPETVAAQVDAVASDIGVDAAKTGVLASAATIEAVLDVCDEHGIGRGGRTPFVVDPVAASRSGEPLLRPDALDALRHKAFPRATLVTPNLDEVRLLTGIDARTRADLLDAAKAVFDFGPQWVLIKSGHLEDDPECIDLLFDGDEAIPLPGPRYATVHTHGAGDVFASAITAALAKGASMPDAVRSGKRFVTRSVSDAYPLGAGVGPVSTFWRISPRSV</sequence>
<name>A0A1H3I9J0_9PSEU</name>
<evidence type="ECO:0000256" key="3">
    <source>
        <dbReference type="ARBA" id="ARBA00003848"/>
    </source>
</evidence>
<comment type="pathway">
    <text evidence="4">Cofactor biosynthesis; thiamine diphosphate biosynthesis; 4-amino-2-methyl-5-diphosphomethylpyrimidine from 5-amino-1-(5-phospho-D-ribosyl)imidazole: step 3/3.</text>
</comment>
<dbReference type="FunFam" id="3.40.1190.20:FF:000003">
    <property type="entry name" value="Phosphomethylpyrimidine kinase ThiD"/>
    <property type="match status" value="1"/>
</dbReference>
<keyword evidence="9" id="KW-0784">Thiamine biosynthesis</keyword>
<dbReference type="Pfam" id="PF08543">
    <property type="entry name" value="Phos_pyr_kin"/>
    <property type="match status" value="1"/>
</dbReference>
<evidence type="ECO:0000313" key="13">
    <source>
        <dbReference type="Proteomes" id="UP000199529"/>
    </source>
</evidence>
<feature type="region of interest" description="Disordered" evidence="10">
    <location>
        <begin position="1"/>
        <end position="21"/>
    </location>
</feature>
<keyword evidence="5" id="KW-0808">Transferase</keyword>
<dbReference type="AlphaFoldDB" id="A0A1H3I9J0"/>
<dbReference type="GO" id="GO:0009229">
    <property type="term" value="P:thiamine diphosphate biosynthetic process"/>
    <property type="evidence" value="ECO:0007669"/>
    <property type="project" value="UniProtKB-UniPathway"/>
</dbReference>
<dbReference type="GO" id="GO:0008972">
    <property type="term" value="F:phosphomethylpyrimidine kinase activity"/>
    <property type="evidence" value="ECO:0007669"/>
    <property type="project" value="UniProtKB-EC"/>
</dbReference>
<evidence type="ECO:0000256" key="8">
    <source>
        <dbReference type="ARBA" id="ARBA00022840"/>
    </source>
</evidence>
<dbReference type="GO" id="GO:0005524">
    <property type="term" value="F:ATP binding"/>
    <property type="evidence" value="ECO:0007669"/>
    <property type="project" value="UniProtKB-KW"/>
</dbReference>
<dbReference type="UniPathway" id="UPA00060">
    <property type="reaction ID" value="UER00138"/>
</dbReference>
<dbReference type="GO" id="GO:0008902">
    <property type="term" value="F:hydroxymethylpyrimidine kinase activity"/>
    <property type="evidence" value="ECO:0007669"/>
    <property type="project" value="UniProtKB-EC"/>
</dbReference>
<evidence type="ECO:0000256" key="4">
    <source>
        <dbReference type="ARBA" id="ARBA00004769"/>
    </source>
</evidence>
<dbReference type="GO" id="GO:0005829">
    <property type="term" value="C:cytosol"/>
    <property type="evidence" value="ECO:0007669"/>
    <property type="project" value="TreeGrafter"/>
</dbReference>
<dbReference type="PANTHER" id="PTHR20858:SF17">
    <property type="entry name" value="HYDROXYMETHYLPYRIMIDINE_PHOSPHOMETHYLPYRIMIDINE KINASE THI20-RELATED"/>
    <property type="match status" value="1"/>
</dbReference>
<keyword evidence="7 12" id="KW-0418">Kinase</keyword>
<comment type="function">
    <text evidence="3">Catalyzes the phosphorylation of hydroxymethylpyrimidine phosphate (HMP-P) to HMP-PP, and of HMP to HMP-P.</text>
</comment>
<proteinExistence type="predicted"/>
<dbReference type="Gene3D" id="3.40.1190.20">
    <property type="match status" value="1"/>
</dbReference>
<evidence type="ECO:0000259" key="11">
    <source>
        <dbReference type="Pfam" id="PF08543"/>
    </source>
</evidence>
<dbReference type="Proteomes" id="UP000199529">
    <property type="component" value="Unassembled WGS sequence"/>
</dbReference>
<dbReference type="InterPro" id="IPR004399">
    <property type="entry name" value="HMP/HMP-P_kinase_dom"/>
</dbReference>
<dbReference type="GO" id="GO:0009228">
    <property type="term" value="P:thiamine biosynthetic process"/>
    <property type="evidence" value="ECO:0007669"/>
    <property type="project" value="UniProtKB-KW"/>
</dbReference>
<keyword evidence="8" id="KW-0067">ATP-binding</keyword>
<evidence type="ECO:0000313" key="12">
    <source>
        <dbReference type="EMBL" id="SDY24357.1"/>
    </source>
</evidence>